<dbReference type="InterPro" id="IPR012373">
    <property type="entry name" value="Ferrdict_sens_TM"/>
</dbReference>
<keyword evidence="1" id="KW-0472">Membrane</keyword>
<dbReference type="AlphaFoldDB" id="A0A841HT67"/>
<dbReference type="PANTHER" id="PTHR30273:SF2">
    <property type="entry name" value="PROTEIN FECR"/>
    <property type="match status" value="1"/>
</dbReference>
<reference evidence="3 4" key="1">
    <citation type="submission" date="2020-08" db="EMBL/GenBank/DDBJ databases">
        <title>Genomic Encyclopedia of Type Strains, Phase IV (KMG-IV): sequencing the most valuable type-strain genomes for metagenomic binning, comparative biology and taxonomic classification.</title>
        <authorList>
            <person name="Goeker M."/>
        </authorList>
    </citation>
    <scope>NUCLEOTIDE SEQUENCE [LARGE SCALE GENOMIC DNA]</scope>
    <source>
        <strain evidence="3 4">DSM 26723</strain>
    </source>
</reference>
<dbReference type="Pfam" id="PF04773">
    <property type="entry name" value="FecR"/>
    <property type="match status" value="1"/>
</dbReference>
<dbReference type="Proteomes" id="UP000588068">
    <property type="component" value="Unassembled WGS sequence"/>
</dbReference>
<dbReference type="RefSeq" id="WP_184334608.1">
    <property type="nucleotide sequence ID" value="NZ_JACHHZ010000005.1"/>
</dbReference>
<feature type="transmembrane region" description="Helical" evidence="1">
    <location>
        <begin position="84"/>
        <end position="104"/>
    </location>
</feature>
<name>A0A841HT67_9GAMM</name>
<organism evidence="3 4">
    <name type="scientific">Povalibacter uvarum</name>
    <dbReference type="NCBI Taxonomy" id="732238"/>
    <lineage>
        <taxon>Bacteria</taxon>
        <taxon>Pseudomonadati</taxon>
        <taxon>Pseudomonadota</taxon>
        <taxon>Gammaproteobacteria</taxon>
        <taxon>Steroidobacterales</taxon>
        <taxon>Steroidobacteraceae</taxon>
        <taxon>Povalibacter</taxon>
    </lineage>
</organism>
<dbReference type="PIRSF" id="PIRSF018266">
    <property type="entry name" value="FecR"/>
    <property type="match status" value="1"/>
</dbReference>
<evidence type="ECO:0000259" key="2">
    <source>
        <dbReference type="Pfam" id="PF04773"/>
    </source>
</evidence>
<evidence type="ECO:0000313" key="3">
    <source>
        <dbReference type="EMBL" id="MBB6095208.1"/>
    </source>
</evidence>
<evidence type="ECO:0000256" key="1">
    <source>
        <dbReference type="SAM" id="Phobius"/>
    </source>
</evidence>
<keyword evidence="4" id="KW-1185">Reference proteome</keyword>
<comment type="caution">
    <text evidence="3">The sequence shown here is derived from an EMBL/GenBank/DDBJ whole genome shotgun (WGS) entry which is preliminary data.</text>
</comment>
<dbReference type="Gene3D" id="2.60.120.1440">
    <property type="match status" value="1"/>
</dbReference>
<gene>
    <name evidence="3" type="ORF">HNQ60_004098</name>
</gene>
<dbReference type="PANTHER" id="PTHR30273">
    <property type="entry name" value="PERIPLASMIC SIGNAL SENSOR AND SIGMA FACTOR ACTIVATOR FECR-RELATED"/>
    <property type="match status" value="1"/>
</dbReference>
<evidence type="ECO:0000313" key="4">
    <source>
        <dbReference type="Proteomes" id="UP000588068"/>
    </source>
</evidence>
<feature type="domain" description="FecR protein" evidence="2">
    <location>
        <begin position="123"/>
        <end position="217"/>
    </location>
</feature>
<keyword evidence="1 3" id="KW-0812">Transmembrane</keyword>
<keyword evidence="1" id="KW-1133">Transmembrane helix</keyword>
<protein>
    <submittedName>
        <fullName evidence="3">Transmembrane sensor</fullName>
    </submittedName>
</protein>
<dbReference type="InterPro" id="IPR006860">
    <property type="entry name" value="FecR"/>
</dbReference>
<dbReference type="EMBL" id="JACHHZ010000005">
    <property type="protein sequence ID" value="MBB6095208.1"/>
    <property type="molecule type" value="Genomic_DNA"/>
</dbReference>
<dbReference type="GO" id="GO:0016989">
    <property type="term" value="F:sigma factor antagonist activity"/>
    <property type="evidence" value="ECO:0007669"/>
    <property type="project" value="TreeGrafter"/>
</dbReference>
<proteinExistence type="predicted"/>
<sequence>MNEGALQRDNRIVEEAARWLEKIERTISRDEAQALRVWLKGPGHRDTIIDRCKRWHGPEILAVLGELIPVEKLADRVEKHYGRMVLGIFLGLAGITMMTLVLAISHRMPWSDNLGNPLRAKADISAPVGARKVLPLPDGGSIVLNSGSRVLIDYDPRSRDIALLRGEIAIDAKHDAERPFRVVAGPRSFEVLPGDAKFHLRKVTQERLELTVLQGQLEVAGSRMPHPVPPALLRARVSEGPYVFNANEAGTLGTGWQTVWMPSTQELERRTAWQSGRIVLDREPLEDALLEVERYTTSRFVFAEEDLRSVRMSGVIKAGDITELTRYLRSELGIGARGTPEGTIVLTRLPLPPSTDCPANYSCRRLGNAIPIRFFYGPAETQ</sequence>
<accession>A0A841HT67</accession>